<accession>A0A918CAT7</accession>
<feature type="signal peptide" evidence="1">
    <location>
        <begin position="1"/>
        <end position="23"/>
    </location>
</feature>
<keyword evidence="3" id="KW-1185">Reference proteome</keyword>
<evidence type="ECO:0000256" key="1">
    <source>
        <dbReference type="SAM" id="SignalP"/>
    </source>
</evidence>
<protein>
    <recommendedName>
        <fullName evidence="4">Outer membrane protein beta-barrel domain-containing protein</fullName>
    </recommendedName>
</protein>
<keyword evidence="1" id="KW-0732">Signal</keyword>
<comment type="caution">
    <text evidence="2">The sequence shown here is derived from an EMBL/GenBank/DDBJ whole genome shotgun (WGS) entry which is preliminary data.</text>
</comment>
<reference evidence="2" key="1">
    <citation type="journal article" date="2014" name="Int. J. Syst. Evol. Microbiol.">
        <title>Complete genome sequence of Corynebacterium casei LMG S-19264T (=DSM 44701T), isolated from a smear-ripened cheese.</title>
        <authorList>
            <consortium name="US DOE Joint Genome Institute (JGI-PGF)"/>
            <person name="Walter F."/>
            <person name="Albersmeier A."/>
            <person name="Kalinowski J."/>
            <person name="Ruckert C."/>
        </authorList>
    </citation>
    <scope>NUCLEOTIDE SEQUENCE</scope>
    <source>
        <strain evidence="2">JCM 31311</strain>
    </source>
</reference>
<evidence type="ECO:0000313" key="3">
    <source>
        <dbReference type="Proteomes" id="UP000603865"/>
    </source>
</evidence>
<reference evidence="2" key="2">
    <citation type="submission" date="2020-09" db="EMBL/GenBank/DDBJ databases">
        <authorList>
            <person name="Sun Q."/>
            <person name="Ohkuma M."/>
        </authorList>
    </citation>
    <scope>NUCLEOTIDE SEQUENCE</scope>
    <source>
        <strain evidence="2">JCM 31311</strain>
    </source>
</reference>
<organism evidence="2 3">
    <name type="scientific">Deinococcus ruber</name>
    <dbReference type="NCBI Taxonomy" id="1848197"/>
    <lineage>
        <taxon>Bacteria</taxon>
        <taxon>Thermotogati</taxon>
        <taxon>Deinococcota</taxon>
        <taxon>Deinococci</taxon>
        <taxon>Deinococcales</taxon>
        <taxon>Deinococcaceae</taxon>
        <taxon>Deinococcus</taxon>
    </lineage>
</organism>
<sequence>MRIPAILLSLSLALTALTSTASATSSLNLKSGVGYGLAGLAYETTISPNTSVEIGAGYVGAQVNGTNGYSLVVGGKYFFSPLDQGPFVAGRAFFVPVSGVLLGGGTLTGGYRFVFNAIQFDLEAGGALIGATNGSSSETGAGLAVGLGLGYRF</sequence>
<gene>
    <name evidence="2" type="ORF">GCM10008957_29470</name>
</gene>
<feature type="chain" id="PRO_5037340708" description="Outer membrane protein beta-barrel domain-containing protein" evidence="1">
    <location>
        <begin position="24"/>
        <end position="153"/>
    </location>
</feature>
<dbReference type="Proteomes" id="UP000603865">
    <property type="component" value="Unassembled WGS sequence"/>
</dbReference>
<name>A0A918CAT7_9DEIO</name>
<proteinExistence type="predicted"/>
<evidence type="ECO:0008006" key="4">
    <source>
        <dbReference type="Google" id="ProtNLM"/>
    </source>
</evidence>
<dbReference type="EMBL" id="BMQL01000017">
    <property type="protein sequence ID" value="GGR14745.1"/>
    <property type="molecule type" value="Genomic_DNA"/>
</dbReference>
<evidence type="ECO:0000313" key="2">
    <source>
        <dbReference type="EMBL" id="GGR14745.1"/>
    </source>
</evidence>
<dbReference type="RefSeq" id="WP_189091281.1">
    <property type="nucleotide sequence ID" value="NZ_BMQL01000017.1"/>
</dbReference>
<dbReference type="AlphaFoldDB" id="A0A918CAT7"/>